<organism evidence="4 5">
    <name type="scientific">Toxocara canis</name>
    <name type="common">Canine roundworm</name>
    <dbReference type="NCBI Taxonomy" id="6265"/>
    <lineage>
        <taxon>Eukaryota</taxon>
        <taxon>Metazoa</taxon>
        <taxon>Ecdysozoa</taxon>
        <taxon>Nematoda</taxon>
        <taxon>Chromadorea</taxon>
        <taxon>Rhabditida</taxon>
        <taxon>Spirurina</taxon>
        <taxon>Ascaridomorpha</taxon>
        <taxon>Ascaridoidea</taxon>
        <taxon>Toxocaridae</taxon>
        <taxon>Toxocara</taxon>
    </lineage>
</organism>
<sequence length="118" mass="13694">MNGERNAMSEKGQQARLAYRNEKNETTTQCTSRIRKWNANRAKLKTLKSTLSRVFFIIFAGDTVLWANTRLLHARSAFSMSMGKTRRLSGCYFSWDILKSRIRQLRDKLNHPLNQPSA</sequence>
<evidence type="ECO:0000313" key="4">
    <source>
        <dbReference type="Proteomes" id="UP000050794"/>
    </source>
</evidence>
<dbReference type="WBParaSite" id="TCNE_0001691401-mRNA-1">
    <property type="protein sequence ID" value="TCNE_0001691401-mRNA-1"/>
    <property type="gene ID" value="TCNE_0001691401"/>
</dbReference>
<name>A0A183V843_TOXCA</name>
<feature type="region of interest" description="Disordered" evidence="2">
    <location>
        <begin position="1"/>
        <end position="24"/>
    </location>
</feature>
<dbReference type="Gene3D" id="3.60.130.10">
    <property type="entry name" value="Clavaminate synthase-like"/>
    <property type="match status" value="1"/>
</dbReference>
<evidence type="ECO:0000313" key="3">
    <source>
        <dbReference type="EMBL" id="VDM48232.1"/>
    </source>
</evidence>
<evidence type="ECO:0000256" key="1">
    <source>
        <dbReference type="ARBA" id="ARBA00023002"/>
    </source>
</evidence>
<reference evidence="5" key="1">
    <citation type="submission" date="2016-06" db="UniProtKB">
        <authorList>
            <consortium name="WormBaseParasite"/>
        </authorList>
    </citation>
    <scope>IDENTIFICATION</scope>
</reference>
<reference evidence="3 4" key="2">
    <citation type="submission" date="2018-11" db="EMBL/GenBank/DDBJ databases">
        <authorList>
            <consortium name="Pathogen Informatics"/>
        </authorList>
    </citation>
    <scope>NUCLEOTIDE SEQUENCE [LARGE SCALE GENOMIC DNA]</scope>
</reference>
<keyword evidence="4" id="KW-1185">Reference proteome</keyword>
<dbReference type="InterPro" id="IPR042098">
    <property type="entry name" value="TauD-like_sf"/>
</dbReference>
<protein>
    <submittedName>
        <fullName evidence="5">TauD domain-containing protein</fullName>
    </submittedName>
</protein>
<dbReference type="SUPFAM" id="SSF51197">
    <property type="entry name" value="Clavaminate synthase-like"/>
    <property type="match status" value="1"/>
</dbReference>
<dbReference type="Proteomes" id="UP000050794">
    <property type="component" value="Unassembled WGS sequence"/>
</dbReference>
<keyword evidence="1" id="KW-0560">Oxidoreductase</keyword>
<proteinExistence type="predicted"/>
<evidence type="ECO:0000256" key="2">
    <source>
        <dbReference type="SAM" id="MobiDB-lite"/>
    </source>
</evidence>
<evidence type="ECO:0000313" key="5">
    <source>
        <dbReference type="WBParaSite" id="TCNE_0001691401-mRNA-1"/>
    </source>
</evidence>
<accession>A0A183V843</accession>
<dbReference type="AlphaFoldDB" id="A0A183V843"/>
<dbReference type="GO" id="GO:0016491">
    <property type="term" value="F:oxidoreductase activity"/>
    <property type="evidence" value="ECO:0007669"/>
    <property type="project" value="UniProtKB-KW"/>
</dbReference>
<dbReference type="EMBL" id="UYWY01023995">
    <property type="protein sequence ID" value="VDM48232.1"/>
    <property type="molecule type" value="Genomic_DNA"/>
</dbReference>
<gene>
    <name evidence="3" type="ORF">TCNE_LOCUS16911</name>
</gene>